<gene>
    <name evidence="3" type="ORF">B5F97_15905</name>
</gene>
<evidence type="ECO:0000259" key="2">
    <source>
        <dbReference type="Pfam" id="PF22680"/>
    </source>
</evidence>
<comment type="caution">
    <text evidence="3">The sequence shown here is derived from an EMBL/GenBank/DDBJ whole genome shotgun (WGS) entry which is preliminary data.</text>
</comment>
<dbReference type="Proteomes" id="UP000195386">
    <property type="component" value="Unassembled WGS sequence"/>
</dbReference>
<evidence type="ECO:0000313" key="3">
    <source>
        <dbReference type="EMBL" id="OUN99345.1"/>
    </source>
</evidence>
<protein>
    <submittedName>
        <fullName evidence="3">Uncharacterized protein</fullName>
    </submittedName>
</protein>
<proteinExistence type="predicted"/>
<dbReference type="AlphaFoldDB" id="A0A1Y3YNB3"/>
<dbReference type="Pfam" id="PF22680">
    <property type="entry name" value="Glyco_hydro_123_N_2"/>
    <property type="match status" value="1"/>
</dbReference>
<organism evidence="3 4">
    <name type="scientific">Bacteroides clarus</name>
    <dbReference type="NCBI Taxonomy" id="626929"/>
    <lineage>
        <taxon>Bacteria</taxon>
        <taxon>Pseudomonadati</taxon>
        <taxon>Bacteroidota</taxon>
        <taxon>Bacteroidia</taxon>
        <taxon>Bacteroidales</taxon>
        <taxon>Bacteroidaceae</taxon>
        <taxon>Bacteroides</taxon>
    </lineage>
</organism>
<dbReference type="EMBL" id="NFII01000020">
    <property type="protein sequence ID" value="OUN99345.1"/>
    <property type="molecule type" value="Genomic_DNA"/>
</dbReference>
<reference evidence="4" key="1">
    <citation type="submission" date="2017-04" db="EMBL/GenBank/DDBJ databases">
        <title>Function of individual gut microbiota members based on whole genome sequencing of pure cultures obtained from chicken caecum.</title>
        <authorList>
            <person name="Medvecky M."/>
            <person name="Cejkova D."/>
            <person name="Polansky O."/>
            <person name="Karasova D."/>
            <person name="Kubasova T."/>
            <person name="Cizek A."/>
            <person name="Rychlik I."/>
        </authorList>
    </citation>
    <scope>NUCLEOTIDE SEQUENCE [LARGE SCALE GENOMIC DNA]</scope>
    <source>
        <strain evidence="4">An43</strain>
    </source>
</reference>
<evidence type="ECO:0000313" key="4">
    <source>
        <dbReference type="Proteomes" id="UP000195386"/>
    </source>
</evidence>
<evidence type="ECO:0000259" key="1">
    <source>
        <dbReference type="Pfam" id="PF13320"/>
    </source>
</evidence>
<dbReference type="InterPro" id="IPR025150">
    <property type="entry name" value="GH123_cat"/>
</dbReference>
<sequence>MNTVKHIRMKTRKMIVAGICLCLAQYSYSQERMGVTHSGHITGQPPFPVEYYSELPNPAATDNETWRGVSGVSVNWGSKYVRYAKESKAKLPKDITGKLKGWKGEKVSAQLVIASAVDLENVSVEITAPLHVSGKYEISSDCILKGFVRYVMTDELNHHKAGTCGDRPDASRYDSTLVADPIDHLALSLPVAAKTSQGYWVGIRIPRDALAGTYKSDVTLKNGTEVIGRLKLELQVLNHTLPAPAQWAFHLDLWQNPFAVARYYGVQPWSKEHFALLKKELKPYADAGGKVVTASIIHQPWNAQTYDPFETMVTWMKRVDGTWMYDYTVFDRWVEFMRSMGVTRAIGCYSMIPWRLSFQYYDQATNSLKELHAKPGEQVYRDFWLGMLKDFAAHLKSKGWFDITHIAMDERPMKDMQEALSIIREADADFKVSLAGTLHDELSDELDDYCVALRMKYSESLKRKRRSEGKITTYYTCCEESYPNTYTFSNPAEAEWLGWYAAKENLDGYLRWALNSWTIEPLLDSRFYSWGAGDTYLLYPGGRTSMRFENLLSGIQAYEKIRILKQEWERNGNVKKLAKLERILRNFDEHQLKDIPADRVVEQANLFINTL</sequence>
<dbReference type="InterPro" id="IPR053850">
    <property type="entry name" value="Glyco_hydro_123_N_2"/>
</dbReference>
<dbReference type="Pfam" id="PF13320">
    <property type="entry name" value="GH123_cat"/>
    <property type="match status" value="1"/>
</dbReference>
<feature type="domain" description="Glycoside hydrolase 123 catalytic" evidence="1">
    <location>
        <begin position="254"/>
        <end position="564"/>
    </location>
</feature>
<feature type="domain" description="Glycoside hydrolase 123 N-terminal" evidence="2">
    <location>
        <begin position="76"/>
        <end position="221"/>
    </location>
</feature>
<accession>A0A1Y3YNB3</accession>
<name>A0A1Y3YNB3_9BACE</name>